<dbReference type="InterPro" id="IPR036929">
    <property type="entry name" value="DsbDN_sf"/>
</dbReference>
<feature type="compositionally biased region" description="Basic and acidic residues" evidence="1">
    <location>
        <begin position="654"/>
        <end position="673"/>
    </location>
</feature>
<organism evidence="5 6">
    <name type="scientific">Gemmata palustris</name>
    <dbReference type="NCBI Taxonomy" id="2822762"/>
    <lineage>
        <taxon>Bacteria</taxon>
        <taxon>Pseudomonadati</taxon>
        <taxon>Planctomycetota</taxon>
        <taxon>Planctomycetia</taxon>
        <taxon>Gemmatales</taxon>
        <taxon>Gemmataceae</taxon>
        <taxon>Gemmata</taxon>
    </lineage>
</organism>
<dbReference type="Pfam" id="PF11412">
    <property type="entry name" value="DsbD_N"/>
    <property type="match status" value="1"/>
</dbReference>
<name>A0ABS5C4Y4_9BACT</name>
<feature type="signal peptide" evidence="2">
    <location>
        <begin position="1"/>
        <end position="25"/>
    </location>
</feature>
<evidence type="ECO:0000256" key="1">
    <source>
        <dbReference type="SAM" id="MobiDB-lite"/>
    </source>
</evidence>
<dbReference type="CDD" id="cd02955">
    <property type="entry name" value="SSP411"/>
    <property type="match status" value="1"/>
</dbReference>
<dbReference type="SUPFAM" id="SSF48208">
    <property type="entry name" value="Six-hairpin glycosidases"/>
    <property type="match status" value="1"/>
</dbReference>
<dbReference type="InterPro" id="IPR008928">
    <property type="entry name" value="6-hairpin_glycosidase_sf"/>
</dbReference>
<dbReference type="Gene3D" id="3.40.30.10">
    <property type="entry name" value="Glutaredoxin"/>
    <property type="match status" value="1"/>
</dbReference>
<evidence type="ECO:0000313" key="6">
    <source>
        <dbReference type="Proteomes" id="UP000676565"/>
    </source>
</evidence>
<dbReference type="RefSeq" id="WP_210663659.1">
    <property type="nucleotide sequence ID" value="NZ_JAGKQQ010000002.1"/>
</dbReference>
<dbReference type="InterPro" id="IPR024705">
    <property type="entry name" value="Ssp411"/>
</dbReference>
<feature type="chain" id="PRO_5047448053" evidence="2">
    <location>
        <begin position="26"/>
        <end position="793"/>
    </location>
</feature>
<evidence type="ECO:0000256" key="2">
    <source>
        <dbReference type="SAM" id="SignalP"/>
    </source>
</evidence>
<dbReference type="Pfam" id="PF03190">
    <property type="entry name" value="Thioredox_DsbH"/>
    <property type="match status" value="1"/>
</dbReference>
<feature type="region of interest" description="Disordered" evidence="1">
    <location>
        <begin position="652"/>
        <end position="676"/>
    </location>
</feature>
<evidence type="ECO:0000313" key="5">
    <source>
        <dbReference type="EMBL" id="MBP3961049.1"/>
    </source>
</evidence>
<proteinExistence type="predicted"/>
<comment type="caution">
    <text evidence="5">The sequence shown here is derived from an EMBL/GenBank/DDBJ whole genome shotgun (WGS) entry which is preliminary data.</text>
</comment>
<dbReference type="InterPro" id="IPR028250">
    <property type="entry name" value="DsbDN"/>
</dbReference>
<dbReference type="Gene3D" id="1.50.10.10">
    <property type="match status" value="2"/>
</dbReference>
<feature type="domain" description="Thiol:disulfide interchange protein DsbD N-terminal" evidence="4">
    <location>
        <begin position="681"/>
        <end position="789"/>
    </location>
</feature>
<dbReference type="SUPFAM" id="SSF52833">
    <property type="entry name" value="Thioredoxin-like"/>
    <property type="match status" value="1"/>
</dbReference>
<dbReference type="InterPro" id="IPR004879">
    <property type="entry name" value="Ssp411-like_TRX"/>
</dbReference>
<dbReference type="PIRSF" id="PIRSF006402">
    <property type="entry name" value="UCP006402_thioredoxin"/>
    <property type="match status" value="1"/>
</dbReference>
<gene>
    <name evidence="5" type="ORF">J8F10_37995</name>
</gene>
<dbReference type="Gene3D" id="2.60.40.1250">
    <property type="entry name" value="Thiol:disulfide interchange protein DsbD, N-terminal domain"/>
    <property type="match status" value="1"/>
</dbReference>
<evidence type="ECO:0000259" key="3">
    <source>
        <dbReference type="Pfam" id="PF03190"/>
    </source>
</evidence>
<feature type="domain" description="Spermatogenesis-associated protein 20-like TRX" evidence="3">
    <location>
        <begin position="40"/>
        <end position="201"/>
    </location>
</feature>
<keyword evidence="6" id="KW-1185">Reference proteome</keyword>
<sequence length="793" mass="88028">MRSRLFAFLLCAAGALVFSASEAPAQPKEKPKDKEKGKPNKLAKESSPYLLQHAHNPVEWYPWGPEAFERAKKEKKLIFLSIGYSACHWCHVMERESFSNAEIAKLLNANFVCIKVDREERPDVDEIYMTALQATDQQGGWPLSMFLTPEGKPIFGATYFPPEDKKVGEDTIPGFKTVLGKVIEFDKDRADLEAQADRIAKRTIEMLDANSRAIALVPIKRELVTGGVDAFDIDPEHGGTGNKKRDYRGTKFPRPPVWGFLLAQSKKPGNERLAKLTGNTLAKVLEGGIYDHLGGGFHRYSTERTWTVPHFEKMLYDNGQLVELYSEAHALDPRPEYKRAVAETLGFIRREMTAPEKGFYSAIDADSNEKEGEFYVWTADEIKKVLGTEADTALFKAVYGVTSPNFEEKFHILRLPKALAEIAKEQKLTEAELLAKLEPLKKKLFDVRAKRERPFLDTKVIAAWNGQMIAGYARAGEVFKDKAYTQAAADAADFVLSKMRGKDGRLFRIFAAPPGEKPTAKGAAFIDDYAYLIHGLLNLHDATGDKKWLDAAKELTDLAVKHYGDSIGGGFFFTATDSEKLFARSKDSYDGVQPSGNSQMARNLLRLGAKLKDDSYRDRGIRTVKSFSLALSTNPTSMPLMLRTLDELLDAAGEPDKPAPKDAPKPKKPKESADVVTSKLTLDAPKDGKRTFTLALTVEAPWHLYANPVGSEMQIESQTEVIVYVGGKKVEAKVEYPKGKELTDSTGSKYSVYEGTATIRGTFPASEGEVEVRVKLSACKEGLCLPPSELKLK</sequence>
<dbReference type="Proteomes" id="UP000676565">
    <property type="component" value="Unassembled WGS sequence"/>
</dbReference>
<keyword evidence="2" id="KW-0732">Signal</keyword>
<dbReference type="PANTHER" id="PTHR42899:SF1">
    <property type="entry name" value="SPERMATOGENESIS-ASSOCIATED PROTEIN 20"/>
    <property type="match status" value="1"/>
</dbReference>
<accession>A0ABS5C4Y4</accession>
<dbReference type="InterPro" id="IPR012341">
    <property type="entry name" value="6hp_glycosidase-like_sf"/>
</dbReference>
<dbReference type="EMBL" id="JAGKQQ010000002">
    <property type="protein sequence ID" value="MBP3961049.1"/>
    <property type="molecule type" value="Genomic_DNA"/>
</dbReference>
<protein>
    <submittedName>
        <fullName evidence="5">DUF255 domain-containing protein</fullName>
    </submittedName>
</protein>
<reference evidence="5 6" key="1">
    <citation type="submission" date="2021-04" db="EMBL/GenBank/DDBJ databases">
        <authorList>
            <person name="Ivanova A."/>
        </authorList>
    </citation>
    <scope>NUCLEOTIDE SEQUENCE [LARGE SCALE GENOMIC DNA]</scope>
    <source>
        <strain evidence="5 6">G18</strain>
    </source>
</reference>
<evidence type="ECO:0000259" key="4">
    <source>
        <dbReference type="Pfam" id="PF11412"/>
    </source>
</evidence>
<dbReference type="InterPro" id="IPR036249">
    <property type="entry name" value="Thioredoxin-like_sf"/>
</dbReference>
<dbReference type="PANTHER" id="PTHR42899">
    <property type="entry name" value="SPERMATOGENESIS-ASSOCIATED PROTEIN 20"/>
    <property type="match status" value="1"/>
</dbReference>